<dbReference type="Gene3D" id="1.50.10.10">
    <property type="match status" value="1"/>
</dbReference>
<dbReference type="PROSITE" id="PS00927">
    <property type="entry name" value="TREHALASE_1"/>
    <property type="match status" value="1"/>
</dbReference>
<evidence type="ECO:0000256" key="1">
    <source>
        <dbReference type="ARBA" id="ARBA00001576"/>
    </source>
</evidence>
<evidence type="ECO:0000313" key="8">
    <source>
        <dbReference type="EMBL" id="KNC99093.1"/>
    </source>
</evidence>
<dbReference type="OMA" id="YEGRCAN"/>
<dbReference type="GeneID" id="27689372"/>
<accession>A0A0L0HED4</accession>
<dbReference type="OrthoDB" id="3542292at2759"/>
<dbReference type="AlphaFoldDB" id="A0A0L0HED4"/>
<dbReference type="RefSeq" id="XP_016607132.1">
    <property type="nucleotide sequence ID" value="XM_016754244.1"/>
</dbReference>
<comment type="catalytic activity">
    <reaction evidence="1 5">
        <text>alpha,alpha-trehalose + H2O = alpha-D-glucose + beta-D-glucose</text>
        <dbReference type="Rhea" id="RHEA:32675"/>
        <dbReference type="ChEBI" id="CHEBI:15377"/>
        <dbReference type="ChEBI" id="CHEBI:15903"/>
        <dbReference type="ChEBI" id="CHEBI:16551"/>
        <dbReference type="ChEBI" id="CHEBI:17925"/>
        <dbReference type="EC" id="3.2.1.28"/>
    </reaction>
</comment>
<dbReference type="SUPFAM" id="SSF48208">
    <property type="entry name" value="Six-hairpin glycosidases"/>
    <property type="match status" value="2"/>
</dbReference>
<dbReference type="GO" id="GO:0004555">
    <property type="term" value="F:alpha,alpha-trehalase activity"/>
    <property type="evidence" value="ECO:0007669"/>
    <property type="project" value="UniProtKB-EC"/>
</dbReference>
<dbReference type="Proteomes" id="UP000053201">
    <property type="component" value="Unassembled WGS sequence"/>
</dbReference>
<feature type="domain" description="Neutral trehalase Ca2+ binding" evidence="7">
    <location>
        <begin position="136"/>
        <end position="162"/>
    </location>
</feature>
<evidence type="ECO:0000259" key="7">
    <source>
        <dbReference type="Pfam" id="PF07492"/>
    </source>
</evidence>
<organism evidence="8 9">
    <name type="scientific">Spizellomyces punctatus (strain DAOM BR117)</name>
    <dbReference type="NCBI Taxonomy" id="645134"/>
    <lineage>
        <taxon>Eukaryota</taxon>
        <taxon>Fungi</taxon>
        <taxon>Fungi incertae sedis</taxon>
        <taxon>Chytridiomycota</taxon>
        <taxon>Chytridiomycota incertae sedis</taxon>
        <taxon>Chytridiomycetes</taxon>
        <taxon>Spizellomycetales</taxon>
        <taxon>Spizellomycetaceae</taxon>
        <taxon>Spizellomyces</taxon>
    </lineage>
</organism>
<dbReference type="GO" id="GO:0005993">
    <property type="term" value="P:trehalose catabolic process"/>
    <property type="evidence" value="ECO:0007669"/>
    <property type="project" value="EnsemblFungi"/>
</dbReference>
<keyword evidence="4 5" id="KW-0326">Glycosidase</keyword>
<comment type="similarity">
    <text evidence="2 5">Belongs to the glycosyl hydrolase 37 family.</text>
</comment>
<dbReference type="InterPro" id="IPR011120">
    <property type="entry name" value="Trehalase_Ca-bd"/>
</dbReference>
<evidence type="ECO:0000256" key="3">
    <source>
        <dbReference type="ARBA" id="ARBA00022801"/>
    </source>
</evidence>
<dbReference type="GO" id="GO:0005946">
    <property type="term" value="C:alpha,alpha-trehalose-phosphate synthase complex (UDP-forming)"/>
    <property type="evidence" value="ECO:0007669"/>
    <property type="project" value="EnsemblFungi"/>
</dbReference>
<sequence length="858" mass="98388">MVPPSPVSTGEHSLPVASVTTVHVEPRIDPSSTRRQRLLQDPPKRQENIHIEEELHYEDRDHRFAHGHGESPDTFTLQRNRTLSISHTNLFAEAEKPRTLGDDRAFRRRRRGSHDEKVVGKARKFLIDVEETQRLILAQEDTDGDFQITVQDTGPKSFHLGTANSSGFRKYEIRGTYMLSNLLQELALATDYGRKFIVLDEDRLNENPLDRLSRLIKYHFWDGLTRRIDAEGLEIICNDPKNRSQDQRPRVYVPYHDDLAMEYYTQVAASRPHLNLDIVRLPEIISPRYVKSLNQHPGILSLGLRKTVDPRSGKTQIRGTPFVVPGGRFNEMYGWDSYFEALGLLVDGRIELARGMVENFNYEIEHYGKILNANRSYYLTRSQPPFLTDMIAEVAKRLPEKGWTPPELKVWLAQGYRAAIKELLSVWMASPRLDPVVGLCKFHPEGIGMPPETEASHFNHILEPYAEKAGVSLEEYMRMYNEDIIQEPELDLYFVHDRAVRESGHDTTYRFEKRCANLATIDLNSLVYKYQIDLAHVIQDDFGGQFKLRVRRGPDNVFLNGFLSWVENLRAKGVDGSIGNNGGWETGWAKGIMVCDDEMDAEYRQWVQDGSVPHPTSETDSEVPTYTLPPDAPYFYVTFTPRLFSLLSRRMHTLIDTYLWNPTQSLYYDWDCATMEQSVYETVTCLWALWAGCASEAQANAMVPRALELFEVFGGLVSGTEESRGRIGLDRPNRQWDYPYGWAPHQILAWPGLVRYGFTTEARRVAYRWMYTITKSFVDFNGVVPEKFDVVHLTHKVNVEYGNVGADFRFVVREGFGWMNASFQLGLSYLTKNMRRALGTLTPPEQMFGQAVIGLGVG</sequence>
<dbReference type="Pfam" id="PF07492">
    <property type="entry name" value="Trehalase_Ca-bi"/>
    <property type="match status" value="1"/>
</dbReference>
<dbReference type="EMBL" id="KQ257459">
    <property type="protein sequence ID" value="KNC99093.1"/>
    <property type="molecule type" value="Genomic_DNA"/>
</dbReference>
<dbReference type="EC" id="3.2.1.28" evidence="5"/>
<reference evidence="8 9" key="1">
    <citation type="submission" date="2009-08" db="EMBL/GenBank/DDBJ databases">
        <title>The Genome Sequence of Spizellomyces punctatus strain DAOM BR117.</title>
        <authorList>
            <consortium name="The Broad Institute Genome Sequencing Platform"/>
            <person name="Russ C."/>
            <person name="Cuomo C."/>
            <person name="Shea T."/>
            <person name="Young S.K."/>
            <person name="Zeng Q."/>
            <person name="Koehrsen M."/>
            <person name="Haas B."/>
            <person name="Borodovsky M."/>
            <person name="Guigo R."/>
            <person name="Alvarado L."/>
            <person name="Berlin A."/>
            <person name="Bochicchio J."/>
            <person name="Borenstein D."/>
            <person name="Chapman S."/>
            <person name="Chen Z."/>
            <person name="Engels R."/>
            <person name="Freedman E."/>
            <person name="Gellesch M."/>
            <person name="Goldberg J."/>
            <person name="Griggs A."/>
            <person name="Gujja S."/>
            <person name="Heiman D."/>
            <person name="Hepburn T."/>
            <person name="Howarth C."/>
            <person name="Jen D."/>
            <person name="Larson L."/>
            <person name="Lewis B."/>
            <person name="Mehta T."/>
            <person name="Park D."/>
            <person name="Pearson M."/>
            <person name="Roberts A."/>
            <person name="Saif S."/>
            <person name="Shenoy N."/>
            <person name="Sisk P."/>
            <person name="Stolte C."/>
            <person name="Sykes S."/>
            <person name="Thomson T."/>
            <person name="Walk T."/>
            <person name="White J."/>
            <person name="Yandava C."/>
            <person name="Burger G."/>
            <person name="Gray M.W."/>
            <person name="Holland P.W.H."/>
            <person name="King N."/>
            <person name="Lang F.B.F."/>
            <person name="Roger A.J."/>
            <person name="Ruiz-Trillo I."/>
            <person name="Lander E."/>
            <person name="Nusbaum C."/>
        </authorList>
    </citation>
    <scope>NUCLEOTIDE SEQUENCE [LARGE SCALE GENOMIC DNA]</scope>
    <source>
        <strain evidence="8 9">DAOM BR117</strain>
    </source>
</reference>
<dbReference type="GO" id="GO:0005509">
    <property type="term" value="F:calcium ion binding"/>
    <property type="evidence" value="ECO:0007669"/>
    <property type="project" value="EnsemblFungi"/>
</dbReference>
<dbReference type="InterPro" id="IPR008928">
    <property type="entry name" value="6-hairpin_glycosidase_sf"/>
</dbReference>
<dbReference type="InterPro" id="IPR001661">
    <property type="entry name" value="Glyco_hydro_37"/>
</dbReference>
<dbReference type="PROSITE" id="PS00928">
    <property type="entry name" value="TREHALASE_2"/>
    <property type="match status" value="1"/>
</dbReference>
<keyword evidence="9" id="KW-1185">Reference proteome</keyword>
<dbReference type="VEuPathDB" id="FungiDB:SPPG_06037"/>
<evidence type="ECO:0000256" key="4">
    <source>
        <dbReference type="ARBA" id="ARBA00023295"/>
    </source>
</evidence>
<evidence type="ECO:0000256" key="2">
    <source>
        <dbReference type="ARBA" id="ARBA00005615"/>
    </source>
</evidence>
<proteinExistence type="inferred from homology"/>
<feature type="region of interest" description="Disordered" evidence="6">
    <location>
        <begin position="26"/>
        <end position="48"/>
    </location>
</feature>
<name>A0A0L0HED4_SPIPD</name>
<dbReference type="Pfam" id="PF01204">
    <property type="entry name" value="Trehalase"/>
    <property type="match status" value="2"/>
</dbReference>
<dbReference type="EMBL" id="KQ257459">
    <property type="protein sequence ID" value="KNC99092.1"/>
    <property type="molecule type" value="Genomic_DNA"/>
</dbReference>
<dbReference type="PRINTS" id="PR00744">
    <property type="entry name" value="GLHYDRLASE37"/>
</dbReference>
<dbReference type="STRING" id="645134.A0A0L0HED4"/>
<gene>
    <name evidence="8" type="ORF">SPPG_06037</name>
</gene>
<keyword evidence="3 5" id="KW-0378">Hydrolase</keyword>
<dbReference type="FunCoup" id="A0A0L0HED4">
    <property type="interactions" value="32"/>
</dbReference>
<dbReference type="eggNOG" id="KOG0602">
    <property type="taxonomic scope" value="Eukaryota"/>
</dbReference>
<dbReference type="InterPro" id="IPR012341">
    <property type="entry name" value="6hp_glycosidase-like_sf"/>
</dbReference>
<evidence type="ECO:0000256" key="6">
    <source>
        <dbReference type="SAM" id="MobiDB-lite"/>
    </source>
</evidence>
<dbReference type="InterPro" id="IPR018232">
    <property type="entry name" value="Glyco_hydro_37_CS"/>
</dbReference>
<protein>
    <recommendedName>
        <fullName evidence="5">Trehalase</fullName>
        <ecNumber evidence="5">3.2.1.28</ecNumber>
    </recommendedName>
    <alternativeName>
        <fullName evidence="5">Alpha-trehalose glucohydrolase</fullName>
    </alternativeName>
</protein>
<evidence type="ECO:0000313" key="9">
    <source>
        <dbReference type="Proteomes" id="UP000053201"/>
    </source>
</evidence>
<dbReference type="PANTHER" id="PTHR23403">
    <property type="entry name" value="TREHALASE"/>
    <property type="match status" value="1"/>
</dbReference>
<dbReference type="RefSeq" id="XP_016607133.1">
    <property type="nucleotide sequence ID" value="XM_016754245.1"/>
</dbReference>
<dbReference type="PANTHER" id="PTHR23403:SF6">
    <property type="entry name" value="CYTOSOLIC NEUTRAL TREHALASE-RELATED"/>
    <property type="match status" value="1"/>
</dbReference>
<evidence type="ECO:0000256" key="5">
    <source>
        <dbReference type="RuleBase" id="RU361180"/>
    </source>
</evidence>